<dbReference type="AlphaFoldDB" id="A0A6J4V7A6"/>
<name>A0A6J4V7A6_9BACT</name>
<reference evidence="1" key="1">
    <citation type="submission" date="2020-02" db="EMBL/GenBank/DDBJ databases">
        <authorList>
            <person name="Meier V. D."/>
        </authorList>
    </citation>
    <scope>NUCLEOTIDE SEQUENCE</scope>
    <source>
        <strain evidence="1">AVDCRST_MAG49</strain>
    </source>
</reference>
<dbReference type="EMBL" id="CADCWG010000249">
    <property type="protein sequence ID" value="CAA9570694.1"/>
    <property type="molecule type" value="Genomic_DNA"/>
</dbReference>
<accession>A0A6J4V7A6</accession>
<proteinExistence type="predicted"/>
<organism evidence="1">
    <name type="scientific">uncultured Thermomicrobiales bacterium</name>
    <dbReference type="NCBI Taxonomy" id="1645740"/>
    <lineage>
        <taxon>Bacteria</taxon>
        <taxon>Pseudomonadati</taxon>
        <taxon>Thermomicrobiota</taxon>
        <taxon>Thermomicrobia</taxon>
        <taxon>Thermomicrobiales</taxon>
        <taxon>environmental samples</taxon>
    </lineage>
</organism>
<gene>
    <name evidence="1" type="ORF">AVDCRST_MAG49-3578</name>
</gene>
<sequence length="54" mass="5244">MTCGGAGDLGTAVDARNVPVRADGLEAGPNLAAIGVDGIRPVRGSPGRATREAG</sequence>
<protein>
    <submittedName>
        <fullName evidence="1">Uncharacterized protein</fullName>
    </submittedName>
</protein>
<evidence type="ECO:0000313" key="1">
    <source>
        <dbReference type="EMBL" id="CAA9570694.1"/>
    </source>
</evidence>